<reference evidence="5 6" key="1">
    <citation type="submission" date="2024-06" db="EMBL/GenBank/DDBJ databases">
        <title>The Natural Products Discovery Center: Release of the First 8490 Sequenced Strains for Exploring Actinobacteria Biosynthetic Diversity.</title>
        <authorList>
            <person name="Kalkreuter E."/>
            <person name="Kautsar S.A."/>
            <person name="Yang D."/>
            <person name="Bader C.D."/>
            <person name="Teijaro C.N."/>
            <person name="Fluegel L."/>
            <person name="Davis C.M."/>
            <person name="Simpson J.R."/>
            <person name="Lauterbach L."/>
            <person name="Steele A.D."/>
            <person name="Gui C."/>
            <person name="Meng S."/>
            <person name="Li G."/>
            <person name="Viehrig K."/>
            <person name="Ye F."/>
            <person name="Su P."/>
            <person name="Kiefer A.F."/>
            <person name="Nichols A."/>
            <person name="Cepeda A.J."/>
            <person name="Yan W."/>
            <person name="Fan B."/>
            <person name="Jiang Y."/>
            <person name="Adhikari A."/>
            <person name="Zheng C.-J."/>
            <person name="Schuster L."/>
            <person name="Cowan T.M."/>
            <person name="Smanski M.J."/>
            <person name="Chevrette M.G."/>
            <person name="De Carvalho L.P.S."/>
            <person name="Shen B."/>
        </authorList>
    </citation>
    <scope>NUCLEOTIDE SEQUENCE [LARGE SCALE GENOMIC DNA]</scope>
    <source>
        <strain evidence="5 6">NPDC006286</strain>
    </source>
</reference>
<comment type="cofactor">
    <cofactor evidence="1">
        <name>Mg(2+)</name>
        <dbReference type="ChEBI" id="CHEBI:18420"/>
    </cofactor>
</comment>
<dbReference type="SUPFAM" id="SSF51604">
    <property type="entry name" value="Enolase C-terminal domain-like"/>
    <property type="match status" value="1"/>
</dbReference>
<dbReference type="Proteomes" id="UP001550348">
    <property type="component" value="Unassembled WGS sequence"/>
</dbReference>
<dbReference type="SMART" id="SM00922">
    <property type="entry name" value="MR_MLE"/>
    <property type="match status" value="1"/>
</dbReference>
<keyword evidence="3" id="KW-0460">Magnesium</keyword>
<dbReference type="PANTHER" id="PTHR13794">
    <property type="entry name" value="ENOLASE SUPERFAMILY, MANDELATE RACEMASE"/>
    <property type="match status" value="1"/>
</dbReference>
<comment type="caution">
    <text evidence="5">The sequence shown here is derived from an EMBL/GenBank/DDBJ whole genome shotgun (WGS) entry which is preliminary data.</text>
</comment>
<evidence type="ECO:0000256" key="3">
    <source>
        <dbReference type="ARBA" id="ARBA00022842"/>
    </source>
</evidence>
<dbReference type="InterPro" id="IPR036849">
    <property type="entry name" value="Enolase-like_C_sf"/>
</dbReference>
<sequence>MVRIERVETHVVKLDPPEAYLGARPNGDHGDDYYLRPPWRSLYSDRFETLLVKLIADDGTYGWGEALAPVAPEVPQAIVDRLLAPALIGRDPRHVRPLWARLTGLMRERGHLVGHQADALAAVDTALWDLAGKAYGMPVHALLGGAFRTTVPTYVSGLPRSTDGERAELAADWVRQGVRAIKLHLGHGVDADLATYDAVAATHPDLRVAIDAHWAYDTGDALRLGRALDERRAWFLEAPLVPEDVDGHQELAAAIATPVAVGEALRNRYEFRTWLAARAVDLCQPDVARTGITEAMAIAEVAAAHHVPVAPHHSVGLGVAVAAGLHVAAAIDAMPAFEFQPGTMRVASRILTVPLAGGPVSFPLPDSPGLGVDVDHSLLEDL</sequence>
<evidence type="ECO:0000313" key="6">
    <source>
        <dbReference type="Proteomes" id="UP001550348"/>
    </source>
</evidence>
<dbReference type="SUPFAM" id="SSF54826">
    <property type="entry name" value="Enolase N-terminal domain-like"/>
    <property type="match status" value="1"/>
</dbReference>
<dbReference type="PROSITE" id="PS00908">
    <property type="entry name" value="MR_MLE_1"/>
    <property type="match status" value="1"/>
</dbReference>
<evidence type="ECO:0000259" key="4">
    <source>
        <dbReference type="SMART" id="SM00922"/>
    </source>
</evidence>
<evidence type="ECO:0000256" key="2">
    <source>
        <dbReference type="ARBA" id="ARBA00022723"/>
    </source>
</evidence>
<dbReference type="InterPro" id="IPR046945">
    <property type="entry name" value="RHMD-like"/>
</dbReference>
<dbReference type="CDD" id="cd03316">
    <property type="entry name" value="MR_like"/>
    <property type="match status" value="1"/>
</dbReference>
<dbReference type="Pfam" id="PF13378">
    <property type="entry name" value="MR_MLE_C"/>
    <property type="match status" value="1"/>
</dbReference>
<dbReference type="InterPro" id="IPR029065">
    <property type="entry name" value="Enolase_C-like"/>
</dbReference>
<dbReference type="PANTHER" id="PTHR13794:SF58">
    <property type="entry name" value="MITOCHONDRIAL ENOLASE SUPERFAMILY MEMBER 1"/>
    <property type="match status" value="1"/>
</dbReference>
<protein>
    <submittedName>
        <fullName evidence="5">Mandelate racemase/muconate lactonizing enzyme family protein</fullName>
    </submittedName>
</protein>
<dbReference type="InterPro" id="IPR018110">
    <property type="entry name" value="Mandel_Rmase/mucon_lact_enz_CS"/>
</dbReference>
<dbReference type="InterPro" id="IPR029017">
    <property type="entry name" value="Enolase-like_N"/>
</dbReference>
<dbReference type="SFLD" id="SFLDG00179">
    <property type="entry name" value="mandelate_racemase"/>
    <property type="match status" value="1"/>
</dbReference>
<dbReference type="InterPro" id="IPR013342">
    <property type="entry name" value="Mandelate_racemase_C"/>
</dbReference>
<organism evidence="5 6">
    <name type="scientific">Micromonospora fulviviridis</name>
    <dbReference type="NCBI Taxonomy" id="47860"/>
    <lineage>
        <taxon>Bacteria</taxon>
        <taxon>Bacillati</taxon>
        <taxon>Actinomycetota</taxon>
        <taxon>Actinomycetes</taxon>
        <taxon>Micromonosporales</taxon>
        <taxon>Micromonosporaceae</taxon>
        <taxon>Micromonospora</taxon>
    </lineage>
</organism>
<evidence type="ECO:0000313" key="5">
    <source>
        <dbReference type="EMBL" id="MEU0152110.1"/>
    </source>
</evidence>
<accession>A0ABV2VH39</accession>
<dbReference type="InterPro" id="IPR013341">
    <property type="entry name" value="Mandelate_racemase_N_dom"/>
</dbReference>
<dbReference type="Gene3D" id="3.30.390.10">
    <property type="entry name" value="Enolase-like, N-terminal domain"/>
    <property type="match status" value="1"/>
</dbReference>
<dbReference type="EMBL" id="JBEXRX010000017">
    <property type="protein sequence ID" value="MEU0152110.1"/>
    <property type="molecule type" value="Genomic_DNA"/>
</dbReference>
<name>A0ABV2VH39_9ACTN</name>
<feature type="domain" description="Mandelate racemase/muconate lactonizing enzyme C-terminal" evidence="4">
    <location>
        <begin position="163"/>
        <end position="258"/>
    </location>
</feature>
<evidence type="ECO:0000256" key="1">
    <source>
        <dbReference type="ARBA" id="ARBA00001946"/>
    </source>
</evidence>
<keyword evidence="2" id="KW-0479">Metal-binding</keyword>
<proteinExistence type="predicted"/>
<gene>
    <name evidence="5" type="ORF">ABZ071_09305</name>
</gene>
<dbReference type="RefSeq" id="WP_355664095.1">
    <property type="nucleotide sequence ID" value="NZ_JBEXRX010000017.1"/>
</dbReference>
<dbReference type="Gene3D" id="3.20.20.120">
    <property type="entry name" value="Enolase-like C-terminal domain"/>
    <property type="match status" value="1"/>
</dbReference>
<dbReference type="SFLD" id="SFLDS00001">
    <property type="entry name" value="Enolase"/>
    <property type="match status" value="1"/>
</dbReference>
<keyword evidence="6" id="KW-1185">Reference proteome</keyword>
<dbReference type="Pfam" id="PF02746">
    <property type="entry name" value="MR_MLE_N"/>
    <property type="match status" value="1"/>
</dbReference>